<feature type="domain" description="HEPN" evidence="1">
    <location>
        <begin position="23"/>
        <end position="132"/>
    </location>
</feature>
<dbReference type="PROSITE" id="PS50910">
    <property type="entry name" value="HEPN"/>
    <property type="match status" value="1"/>
</dbReference>
<proteinExistence type="predicted"/>
<dbReference type="EMBL" id="PFFY01000344">
    <property type="protein sequence ID" value="PIW31380.1"/>
    <property type="molecule type" value="Genomic_DNA"/>
</dbReference>
<protein>
    <submittedName>
        <fullName evidence="2">DNA-binding protein</fullName>
    </submittedName>
</protein>
<dbReference type="InterPro" id="IPR007842">
    <property type="entry name" value="HEPN_dom"/>
</dbReference>
<comment type="caution">
    <text evidence="2">The sequence shown here is derived from an EMBL/GenBank/DDBJ whole genome shotgun (WGS) entry which is preliminary data.</text>
</comment>
<dbReference type="Gene3D" id="1.20.120.330">
    <property type="entry name" value="Nucleotidyltransferases domain 2"/>
    <property type="match status" value="1"/>
</dbReference>
<dbReference type="AlphaFoldDB" id="A0A2M7GVQ5"/>
<sequence>MPKNKCSARLKASPKGKPPQEWFKQAQYDLETAEAMFQTVRYIYAVFMCHLCIEKALKGLYTQELNDIPPKVHNLIYLIKRIDLSLPDSLKEFITELNRVSIPTRYPEELKVLLKEYNKRRVSGILKNTKETLKWLKKRLKQ</sequence>
<keyword evidence="2" id="KW-0238">DNA-binding</keyword>
<dbReference type="Pfam" id="PF05168">
    <property type="entry name" value="HEPN"/>
    <property type="match status" value="1"/>
</dbReference>
<evidence type="ECO:0000259" key="1">
    <source>
        <dbReference type="PROSITE" id="PS50910"/>
    </source>
</evidence>
<evidence type="ECO:0000313" key="2">
    <source>
        <dbReference type="EMBL" id="PIW31380.1"/>
    </source>
</evidence>
<dbReference type="Proteomes" id="UP000230025">
    <property type="component" value="Unassembled WGS sequence"/>
</dbReference>
<reference evidence="3" key="1">
    <citation type="submission" date="2017-09" db="EMBL/GenBank/DDBJ databases">
        <title>Depth-based differentiation of microbial function through sediment-hosted aquifers and enrichment of novel symbionts in the deep terrestrial subsurface.</title>
        <authorList>
            <person name="Probst A.J."/>
            <person name="Ladd B."/>
            <person name="Jarett J.K."/>
            <person name="Geller-Mcgrath D.E."/>
            <person name="Sieber C.M.K."/>
            <person name="Emerson J.B."/>
            <person name="Anantharaman K."/>
            <person name="Thomas B.C."/>
            <person name="Malmstrom R."/>
            <person name="Stieglmeier M."/>
            <person name="Klingl A."/>
            <person name="Woyke T."/>
            <person name="Ryan C.M."/>
            <person name="Banfield J.F."/>
        </authorList>
    </citation>
    <scope>NUCLEOTIDE SEQUENCE [LARGE SCALE GENOMIC DNA]</scope>
</reference>
<dbReference type="SMART" id="SM00748">
    <property type="entry name" value="HEPN"/>
    <property type="match status" value="1"/>
</dbReference>
<gene>
    <name evidence="2" type="ORF">COW28_07360</name>
</gene>
<dbReference type="SUPFAM" id="SSF81593">
    <property type="entry name" value="Nucleotidyltransferase substrate binding subunit/domain"/>
    <property type="match status" value="1"/>
</dbReference>
<evidence type="ECO:0000313" key="3">
    <source>
        <dbReference type="Proteomes" id="UP000230025"/>
    </source>
</evidence>
<accession>A0A2M7GVQ5</accession>
<dbReference type="GO" id="GO:0003677">
    <property type="term" value="F:DNA binding"/>
    <property type="evidence" value="ECO:0007669"/>
    <property type="project" value="UniProtKB-KW"/>
</dbReference>
<organism evidence="2 3">
    <name type="scientific">bacterium (Candidatus Ratteibacteria) CG15_BIG_FIL_POST_REV_8_21_14_020_41_12</name>
    <dbReference type="NCBI Taxonomy" id="2014291"/>
    <lineage>
        <taxon>Bacteria</taxon>
        <taxon>Candidatus Ratteibacteria</taxon>
    </lineage>
</organism>
<name>A0A2M7GVQ5_9BACT</name>